<dbReference type="eggNOG" id="KOG1221">
    <property type="taxonomic scope" value="Eukaryota"/>
</dbReference>
<accession>B4LZN3</accession>
<dbReference type="FunFam" id="3.40.50.720:FF:000143">
    <property type="entry name" value="Fatty acyl-CoA reductase"/>
    <property type="match status" value="1"/>
</dbReference>
<dbReference type="SUPFAM" id="SSF51735">
    <property type="entry name" value="NAD(P)-binding Rossmann-fold domains"/>
    <property type="match status" value="1"/>
</dbReference>
<evidence type="ECO:0000256" key="3">
    <source>
        <dbReference type="ARBA" id="ARBA00022516"/>
    </source>
</evidence>
<reference evidence="14 15" key="1">
    <citation type="journal article" date="2007" name="Nature">
        <title>Evolution of genes and genomes on the Drosophila phylogeny.</title>
        <authorList>
            <consortium name="Drosophila 12 Genomes Consortium"/>
            <person name="Clark A.G."/>
            <person name="Eisen M.B."/>
            <person name="Smith D.R."/>
            <person name="Bergman C.M."/>
            <person name="Oliver B."/>
            <person name="Markow T.A."/>
            <person name="Kaufman T.C."/>
            <person name="Kellis M."/>
            <person name="Gelbart W."/>
            <person name="Iyer V.N."/>
            <person name="Pollard D.A."/>
            <person name="Sackton T.B."/>
            <person name="Larracuente A.M."/>
            <person name="Singh N.D."/>
            <person name="Abad J.P."/>
            <person name="Abt D.N."/>
            <person name="Adryan B."/>
            <person name="Aguade M."/>
            <person name="Akashi H."/>
            <person name="Anderson W.W."/>
            <person name="Aquadro C.F."/>
            <person name="Ardell D.H."/>
            <person name="Arguello R."/>
            <person name="Artieri C.G."/>
            <person name="Barbash D.A."/>
            <person name="Barker D."/>
            <person name="Barsanti P."/>
            <person name="Batterham P."/>
            <person name="Batzoglou S."/>
            <person name="Begun D."/>
            <person name="Bhutkar A."/>
            <person name="Blanco E."/>
            <person name="Bosak S.A."/>
            <person name="Bradley R.K."/>
            <person name="Brand A.D."/>
            <person name="Brent M.R."/>
            <person name="Brooks A.N."/>
            <person name="Brown R.H."/>
            <person name="Butlin R.K."/>
            <person name="Caggese C."/>
            <person name="Calvi B.R."/>
            <person name="Bernardo de Carvalho A."/>
            <person name="Caspi A."/>
            <person name="Castrezana S."/>
            <person name="Celniker S.E."/>
            <person name="Chang J.L."/>
            <person name="Chapple C."/>
            <person name="Chatterji S."/>
            <person name="Chinwalla A."/>
            <person name="Civetta A."/>
            <person name="Clifton S.W."/>
            <person name="Comeron J.M."/>
            <person name="Costello J.C."/>
            <person name="Coyne J.A."/>
            <person name="Daub J."/>
            <person name="David R.G."/>
            <person name="Delcher A.L."/>
            <person name="Delehaunty K."/>
            <person name="Do C.B."/>
            <person name="Ebling H."/>
            <person name="Edwards K."/>
            <person name="Eickbush T."/>
            <person name="Evans J.D."/>
            <person name="Filipski A."/>
            <person name="Findeiss S."/>
            <person name="Freyhult E."/>
            <person name="Fulton L."/>
            <person name="Fulton R."/>
            <person name="Garcia A.C."/>
            <person name="Gardiner A."/>
            <person name="Garfield D.A."/>
            <person name="Garvin B.E."/>
            <person name="Gibson G."/>
            <person name="Gilbert D."/>
            <person name="Gnerre S."/>
            <person name="Godfrey J."/>
            <person name="Good R."/>
            <person name="Gotea V."/>
            <person name="Gravely B."/>
            <person name="Greenberg A.J."/>
            <person name="Griffiths-Jones S."/>
            <person name="Gross S."/>
            <person name="Guigo R."/>
            <person name="Gustafson E.A."/>
            <person name="Haerty W."/>
            <person name="Hahn M.W."/>
            <person name="Halligan D.L."/>
            <person name="Halpern A.L."/>
            <person name="Halter G.M."/>
            <person name="Han M.V."/>
            <person name="Heger A."/>
            <person name="Hillier L."/>
            <person name="Hinrichs A.S."/>
            <person name="Holmes I."/>
            <person name="Hoskins R.A."/>
            <person name="Hubisz M.J."/>
            <person name="Hultmark D."/>
            <person name="Huntley M.A."/>
            <person name="Jaffe D.B."/>
            <person name="Jagadeeshan S."/>
            <person name="Jeck W.R."/>
            <person name="Johnson J."/>
            <person name="Jones C.D."/>
            <person name="Jordan W.C."/>
            <person name="Karpen G.H."/>
            <person name="Kataoka E."/>
            <person name="Keightley P.D."/>
            <person name="Kheradpour P."/>
            <person name="Kirkness E.F."/>
            <person name="Koerich L.B."/>
            <person name="Kristiansen K."/>
            <person name="Kudrna D."/>
            <person name="Kulathinal R.J."/>
            <person name="Kumar S."/>
            <person name="Kwok R."/>
            <person name="Lander E."/>
            <person name="Langley C.H."/>
            <person name="Lapoint R."/>
            <person name="Lazzaro B.P."/>
            <person name="Lee S.J."/>
            <person name="Levesque L."/>
            <person name="Li R."/>
            <person name="Lin C.F."/>
            <person name="Lin M.F."/>
            <person name="Lindblad-Toh K."/>
            <person name="Llopart A."/>
            <person name="Long M."/>
            <person name="Low L."/>
            <person name="Lozovsky E."/>
            <person name="Lu J."/>
            <person name="Luo M."/>
            <person name="Machado C.A."/>
            <person name="Makalowski W."/>
            <person name="Marzo M."/>
            <person name="Matsuda M."/>
            <person name="Matzkin L."/>
            <person name="McAllister B."/>
            <person name="McBride C.S."/>
            <person name="McKernan B."/>
            <person name="McKernan K."/>
            <person name="Mendez-Lago M."/>
            <person name="Minx P."/>
            <person name="Mollenhauer M.U."/>
            <person name="Montooth K."/>
            <person name="Mount S.M."/>
            <person name="Mu X."/>
            <person name="Myers E."/>
            <person name="Negre B."/>
            <person name="Newfeld S."/>
            <person name="Nielsen R."/>
            <person name="Noor M.A."/>
            <person name="O'Grady P."/>
            <person name="Pachter L."/>
            <person name="Papaceit M."/>
            <person name="Parisi M.J."/>
            <person name="Parisi M."/>
            <person name="Parts L."/>
            <person name="Pedersen J.S."/>
            <person name="Pesole G."/>
            <person name="Phillippy A.M."/>
            <person name="Ponting C.P."/>
            <person name="Pop M."/>
            <person name="Porcelli D."/>
            <person name="Powell J.R."/>
            <person name="Prohaska S."/>
            <person name="Pruitt K."/>
            <person name="Puig M."/>
            <person name="Quesneville H."/>
            <person name="Ram K.R."/>
            <person name="Rand D."/>
            <person name="Rasmussen M.D."/>
            <person name="Reed L.K."/>
            <person name="Reenan R."/>
            <person name="Reily A."/>
            <person name="Remington K.A."/>
            <person name="Rieger T.T."/>
            <person name="Ritchie M.G."/>
            <person name="Robin C."/>
            <person name="Rogers Y.H."/>
            <person name="Rohde C."/>
            <person name="Rozas J."/>
            <person name="Rubenfield M.J."/>
            <person name="Ruiz A."/>
            <person name="Russo S."/>
            <person name="Salzberg S.L."/>
            <person name="Sanchez-Gracia A."/>
            <person name="Saranga D.J."/>
            <person name="Sato H."/>
            <person name="Schaeffer S.W."/>
            <person name="Schatz M.C."/>
            <person name="Schlenke T."/>
            <person name="Schwartz R."/>
            <person name="Segarra C."/>
            <person name="Singh R.S."/>
            <person name="Sirot L."/>
            <person name="Sirota M."/>
            <person name="Sisneros N.B."/>
            <person name="Smith C.D."/>
            <person name="Smith T.F."/>
            <person name="Spieth J."/>
            <person name="Stage D.E."/>
            <person name="Stark A."/>
            <person name="Stephan W."/>
            <person name="Strausberg R.L."/>
            <person name="Strempel S."/>
            <person name="Sturgill D."/>
            <person name="Sutton G."/>
            <person name="Sutton G.G."/>
            <person name="Tao W."/>
            <person name="Teichmann S."/>
            <person name="Tobari Y.N."/>
            <person name="Tomimura Y."/>
            <person name="Tsolas J.M."/>
            <person name="Valente V.L."/>
            <person name="Venter E."/>
            <person name="Venter J.C."/>
            <person name="Vicario S."/>
            <person name="Vieira F.G."/>
            <person name="Vilella A.J."/>
            <person name="Villasante A."/>
            <person name="Walenz B."/>
            <person name="Wang J."/>
            <person name="Wasserman M."/>
            <person name="Watts T."/>
            <person name="Wilson D."/>
            <person name="Wilson R.K."/>
            <person name="Wing R.A."/>
            <person name="Wolfner M.F."/>
            <person name="Wong A."/>
            <person name="Wong G.K."/>
            <person name="Wu C.I."/>
            <person name="Wu G."/>
            <person name="Yamamoto D."/>
            <person name="Yang H.P."/>
            <person name="Yang S.P."/>
            <person name="Yorke J.A."/>
            <person name="Yoshida K."/>
            <person name="Zdobnov E."/>
            <person name="Zhang P."/>
            <person name="Zhang Y."/>
            <person name="Zimin A.V."/>
            <person name="Baldwin J."/>
            <person name="Abdouelleil A."/>
            <person name="Abdulkadir J."/>
            <person name="Abebe A."/>
            <person name="Abera B."/>
            <person name="Abreu J."/>
            <person name="Acer S.C."/>
            <person name="Aftuck L."/>
            <person name="Alexander A."/>
            <person name="An P."/>
            <person name="Anderson E."/>
            <person name="Anderson S."/>
            <person name="Arachi H."/>
            <person name="Azer M."/>
            <person name="Bachantsang P."/>
            <person name="Barry A."/>
            <person name="Bayul T."/>
            <person name="Berlin A."/>
            <person name="Bessette D."/>
            <person name="Bloom T."/>
            <person name="Blye J."/>
            <person name="Boguslavskiy L."/>
            <person name="Bonnet C."/>
            <person name="Boukhgalter B."/>
            <person name="Bourzgui I."/>
            <person name="Brown A."/>
            <person name="Cahill P."/>
            <person name="Channer S."/>
            <person name="Cheshatsang Y."/>
            <person name="Chuda L."/>
            <person name="Citroen M."/>
            <person name="Collymore A."/>
            <person name="Cooke P."/>
            <person name="Costello M."/>
            <person name="D'Aco K."/>
            <person name="Daza R."/>
            <person name="De Haan G."/>
            <person name="DeGray S."/>
            <person name="DeMaso C."/>
            <person name="Dhargay N."/>
            <person name="Dooley K."/>
            <person name="Dooley E."/>
            <person name="Doricent M."/>
            <person name="Dorje P."/>
            <person name="Dorjee K."/>
            <person name="Dupes A."/>
            <person name="Elong R."/>
            <person name="Falk J."/>
            <person name="Farina A."/>
            <person name="Faro S."/>
            <person name="Ferguson D."/>
            <person name="Fisher S."/>
            <person name="Foley C.D."/>
            <person name="Franke A."/>
            <person name="Friedrich D."/>
            <person name="Gadbois L."/>
            <person name="Gearin G."/>
            <person name="Gearin C.R."/>
            <person name="Giannoukos G."/>
            <person name="Goode T."/>
            <person name="Graham J."/>
            <person name="Grandbois E."/>
            <person name="Grewal S."/>
            <person name="Gyaltsen K."/>
            <person name="Hafez N."/>
            <person name="Hagos B."/>
            <person name="Hall J."/>
            <person name="Henson C."/>
            <person name="Hollinger A."/>
            <person name="Honan T."/>
            <person name="Huard M.D."/>
            <person name="Hughes L."/>
            <person name="Hurhula B."/>
            <person name="Husby M.E."/>
            <person name="Kamat A."/>
            <person name="Kanga B."/>
            <person name="Kashin S."/>
            <person name="Khazanovich D."/>
            <person name="Kisner P."/>
            <person name="Lance K."/>
            <person name="Lara M."/>
            <person name="Lee W."/>
            <person name="Lennon N."/>
            <person name="Letendre F."/>
            <person name="LeVine R."/>
            <person name="Lipovsky A."/>
            <person name="Liu X."/>
            <person name="Liu J."/>
            <person name="Liu S."/>
            <person name="Lokyitsang T."/>
            <person name="Lokyitsang Y."/>
            <person name="Lubonja R."/>
            <person name="Lui A."/>
            <person name="MacDonald P."/>
            <person name="Magnisalis V."/>
            <person name="Maru K."/>
            <person name="Matthews C."/>
            <person name="McCusker W."/>
            <person name="McDonough S."/>
            <person name="Mehta T."/>
            <person name="Meldrim J."/>
            <person name="Meneus L."/>
            <person name="Mihai O."/>
            <person name="Mihalev A."/>
            <person name="Mihova T."/>
            <person name="Mittelman R."/>
            <person name="Mlenga V."/>
            <person name="Montmayeur A."/>
            <person name="Mulrain L."/>
            <person name="Navidi A."/>
            <person name="Naylor J."/>
            <person name="Negash T."/>
            <person name="Nguyen T."/>
            <person name="Nguyen N."/>
            <person name="Nicol R."/>
            <person name="Norbu C."/>
            <person name="Norbu N."/>
            <person name="Novod N."/>
            <person name="O'Neill B."/>
            <person name="Osman S."/>
            <person name="Markiewicz E."/>
            <person name="Oyono O.L."/>
            <person name="Patti C."/>
            <person name="Phunkhang P."/>
            <person name="Pierre F."/>
            <person name="Priest M."/>
            <person name="Raghuraman S."/>
            <person name="Rege F."/>
            <person name="Reyes R."/>
            <person name="Rise C."/>
            <person name="Rogov P."/>
            <person name="Ross K."/>
            <person name="Ryan E."/>
            <person name="Settipalli S."/>
            <person name="Shea T."/>
            <person name="Sherpa N."/>
            <person name="Shi L."/>
            <person name="Shih D."/>
            <person name="Sparrow T."/>
            <person name="Spaulding J."/>
            <person name="Stalker J."/>
            <person name="Stange-Thomann N."/>
            <person name="Stavropoulos S."/>
            <person name="Stone C."/>
            <person name="Strader C."/>
            <person name="Tesfaye S."/>
            <person name="Thomson T."/>
            <person name="Thoulutsang Y."/>
            <person name="Thoulutsang D."/>
            <person name="Topham K."/>
            <person name="Topping I."/>
            <person name="Tsamla T."/>
            <person name="Vassiliev H."/>
            <person name="Vo A."/>
            <person name="Wangchuk T."/>
            <person name="Wangdi T."/>
            <person name="Weiand M."/>
            <person name="Wilkinson J."/>
            <person name="Wilson A."/>
            <person name="Yadav S."/>
            <person name="Young G."/>
            <person name="Yu Q."/>
            <person name="Zembek L."/>
            <person name="Zhong D."/>
            <person name="Zimmer A."/>
            <person name="Zwirko Z."/>
            <person name="Jaffe D.B."/>
            <person name="Alvarez P."/>
            <person name="Brockman W."/>
            <person name="Butler J."/>
            <person name="Chin C."/>
            <person name="Gnerre S."/>
            <person name="Grabherr M."/>
            <person name="Kleber M."/>
            <person name="Mauceli E."/>
            <person name="MacCallum I."/>
        </authorList>
    </citation>
    <scope>NUCLEOTIDE SEQUENCE [LARGE SCALE GENOMIC DNA]</scope>
    <source>
        <strain evidence="15">Tucson 15010-1051.87</strain>
    </source>
</reference>
<organism evidence="14 15">
    <name type="scientific">Drosophila virilis</name>
    <name type="common">Fruit fly</name>
    <dbReference type="NCBI Taxonomy" id="7244"/>
    <lineage>
        <taxon>Eukaryota</taxon>
        <taxon>Metazoa</taxon>
        <taxon>Ecdysozoa</taxon>
        <taxon>Arthropoda</taxon>
        <taxon>Hexapoda</taxon>
        <taxon>Insecta</taxon>
        <taxon>Pterygota</taxon>
        <taxon>Neoptera</taxon>
        <taxon>Endopterygota</taxon>
        <taxon>Diptera</taxon>
        <taxon>Brachycera</taxon>
        <taxon>Muscomorpha</taxon>
        <taxon>Ephydroidea</taxon>
        <taxon>Drosophilidae</taxon>
        <taxon>Drosophila</taxon>
    </lineage>
</organism>
<evidence type="ECO:0000256" key="6">
    <source>
        <dbReference type="ARBA" id="ARBA00022989"/>
    </source>
</evidence>
<keyword evidence="7 11" id="KW-0560">Oxidoreductase</keyword>
<protein>
    <recommendedName>
        <fullName evidence="11">Fatty acyl-CoA reductase</fullName>
        <ecNumber evidence="11">1.2.1.84</ecNumber>
    </recommendedName>
</protein>
<comment type="subcellular location">
    <subcellularLocation>
        <location evidence="1">Membrane</location>
        <topology evidence="1">Multi-pass membrane protein</topology>
    </subcellularLocation>
</comment>
<dbReference type="Pfam" id="PF07993">
    <property type="entry name" value="NAD_binding_4"/>
    <property type="match status" value="1"/>
</dbReference>
<comment type="similarity">
    <text evidence="2 11">Belongs to the fatty acyl-CoA reductase family.</text>
</comment>
<dbReference type="GO" id="GO:0102965">
    <property type="term" value="F:alcohol-forming long-chain fatty acyl-CoA reductase activity"/>
    <property type="evidence" value="ECO:0007669"/>
    <property type="project" value="UniProtKB-EC"/>
</dbReference>
<keyword evidence="4 11" id="KW-0812">Transmembrane</keyword>
<dbReference type="InParanoid" id="B4LZN3"/>
<evidence type="ECO:0000256" key="5">
    <source>
        <dbReference type="ARBA" id="ARBA00022857"/>
    </source>
</evidence>
<dbReference type="HOGENOM" id="CLU_024661_0_2_1"/>
<dbReference type="CDD" id="cd09071">
    <property type="entry name" value="FAR_C"/>
    <property type="match status" value="1"/>
</dbReference>
<evidence type="ECO:0000256" key="11">
    <source>
        <dbReference type="RuleBase" id="RU363097"/>
    </source>
</evidence>
<dbReference type="EC" id="1.2.1.84" evidence="11"/>
<dbReference type="InterPro" id="IPR013120">
    <property type="entry name" value="FAR_NAD-bd"/>
</dbReference>
<dbReference type="AlphaFoldDB" id="B4LZN3"/>
<feature type="transmembrane region" description="Helical" evidence="11">
    <location>
        <begin position="249"/>
        <end position="268"/>
    </location>
</feature>
<dbReference type="CDD" id="cd05236">
    <property type="entry name" value="FAR-N_SDR_e"/>
    <property type="match status" value="1"/>
</dbReference>
<gene>
    <name evidence="14" type="primary">Dvir\GJ22673</name>
    <name evidence="14" type="ORF">Dvir_GJ22673</name>
</gene>
<dbReference type="GO" id="GO:0080019">
    <property type="term" value="F:alcohol-forming very long-chain fatty acyl-CoA reductase activity"/>
    <property type="evidence" value="ECO:0007669"/>
    <property type="project" value="InterPro"/>
</dbReference>
<dbReference type="GO" id="GO:0035336">
    <property type="term" value="P:long-chain fatty-acyl-CoA metabolic process"/>
    <property type="evidence" value="ECO:0007669"/>
    <property type="project" value="TreeGrafter"/>
</dbReference>
<evidence type="ECO:0000256" key="9">
    <source>
        <dbReference type="ARBA" id="ARBA00023136"/>
    </source>
</evidence>
<comment type="function">
    <text evidence="11">Catalyzes the reduction of fatty acyl-CoA to fatty alcohols.</text>
</comment>
<dbReference type="OrthoDB" id="429813at2759"/>
<evidence type="ECO:0000256" key="1">
    <source>
        <dbReference type="ARBA" id="ARBA00004141"/>
    </source>
</evidence>
<feature type="transmembrane region" description="Helical" evidence="11">
    <location>
        <begin position="342"/>
        <end position="364"/>
    </location>
</feature>
<dbReference type="Gene3D" id="3.40.50.720">
    <property type="entry name" value="NAD(P)-binding Rossmann-like Domain"/>
    <property type="match status" value="1"/>
</dbReference>
<evidence type="ECO:0000313" key="14">
    <source>
        <dbReference type="EMBL" id="EDW68202.1"/>
    </source>
</evidence>
<keyword evidence="9 11" id="KW-0472">Membrane</keyword>
<dbReference type="PANTHER" id="PTHR11011:SF60">
    <property type="entry name" value="FATTY ACYL-COA REDUCTASE-RELATED"/>
    <property type="match status" value="1"/>
</dbReference>
<dbReference type="Proteomes" id="UP000008792">
    <property type="component" value="Unassembled WGS sequence"/>
</dbReference>
<dbReference type="Pfam" id="PF03015">
    <property type="entry name" value="Sterile"/>
    <property type="match status" value="1"/>
</dbReference>
<dbReference type="InterPro" id="IPR033640">
    <property type="entry name" value="FAR_C"/>
</dbReference>
<evidence type="ECO:0000256" key="4">
    <source>
        <dbReference type="ARBA" id="ARBA00022692"/>
    </source>
</evidence>
<feature type="domain" description="Thioester reductase (TE)" evidence="13">
    <location>
        <begin position="16"/>
        <end position="286"/>
    </location>
</feature>
<feature type="transmembrane region" description="Helical" evidence="11">
    <location>
        <begin position="474"/>
        <end position="496"/>
    </location>
</feature>
<dbReference type="PANTHER" id="PTHR11011">
    <property type="entry name" value="MALE STERILITY PROTEIN 2-RELATED"/>
    <property type="match status" value="1"/>
</dbReference>
<evidence type="ECO:0000256" key="2">
    <source>
        <dbReference type="ARBA" id="ARBA00005928"/>
    </source>
</evidence>
<dbReference type="GO" id="GO:0005777">
    <property type="term" value="C:peroxisome"/>
    <property type="evidence" value="ECO:0007669"/>
    <property type="project" value="TreeGrafter"/>
</dbReference>
<feature type="transmembrane region" description="Helical" evidence="11">
    <location>
        <begin position="438"/>
        <end position="454"/>
    </location>
</feature>
<dbReference type="PhylomeDB" id="B4LZN3"/>
<name>B4LZN3_DROVI</name>
<keyword evidence="8 11" id="KW-0443">Lipid metabolism</keyword>
<feature type="domain" description="Fatty acyl-CoA reductase C-terminal" evidence="12">
    <location>
        <begin position="364"/>
        <end position="456"/>
    </location>
</feature>
<keyword evidence="6 11" id="KW-1133">Transmembrane helix</keyword>
<evidence type="ECO:0000313" key="15">
    <source>
        <dbReference type="Proteomes" id="UP000008792"/>
    </source>
</evidence>
<dbReference type="InterPro" id="IPR036291">
    <property type="entry name" value="NAD(P)-bd_dom_sf"/>
</dbReference>
<comment type="catalytic activity">
    <reaction evidence="10 11">
        <text>a long-chain fatty acyl-CoA + 2 NADPH + 2 H(+) = a long-chain primary fatty alcohol + 2 NADP(+) + CoA</text>
        <dbReference type="Rhea" id="RHEA:52716"/>
        <dbReference type="ChEBI" id="CHEBI:15378"/>
        <dbReference type="ChEBI" id="CHEBI:57287"/>
        <dbReference type="ChEBI" id="CHEBI:57783"/>
        <dbReference type="ChEBI" id="CHEBI:58349"/>
        <dbReference type="ChEBI" id="CHEBI:77396"/>
        <dbReference type="ChEBI" id="CHEBI:83139"/>
        <dbReference type="EC" id="1.2.1.84"/>
    </reaction>
</comment>
<proteinExistence type="inferred from homology"/>
<evidence type="ECO:0000259" key="13">
    <source>
        <dbReference type="Pfam" id="PF07993"/>
    </source>
</evidence>
<keyword evidence="3 11" id="KW-0444">Lipid biosynthesis</keyword>
<evidence type="ECO:0000256" key="7">
    <source>
        <dbReference type="ARBA" id="ARBA00023002"/>
    </source>
</evidence>
<keyword evidence="15" id="KW-1185">Reference proteome</keyword>
<evidence type="ECO:0000256" key="8">
    <source>
        <dbReference type="ARBA" id="ARBA00023098"/>
    </source>
</evidence>
<dbReference type="EMBL" id="CH940650">
    <property type="protein sequence ID" value="EDW68202.1"/>
    <property type="molecule type" value="Genomic_DNA"/>
</dbReference>
<dbReference type="InterPro" id="IPR026055">
    <property type="entry name" value="FAR"/>
</dbReference>
<dbReference type="OMA" id="LLFTIWQ"/>
<dbReference type="GO" id="GO:0016020">
    <property type="term" value="C:membrane"/>
    <property type="evidence" value="ECO:0007669"/>
    <property type="project" value="UniProtKB-SubCell"/>
</dbReference>
<keyword evidence="5 11" id="KW-0521">NADP</keyword>
<evidence type="ECO:0000256" key="10">
    <source>
        <dbReference type="ARBA" id="ARBA00052530"/>
    </source>
</evidence>
<sequence>MDSNITEFYKNKTIFLTGGSGFLGKLIIEKLLRTTEVERIYMLIRPKRGEQIQSRMAVLRSNFMFSELLKLKANSLEKVIPIAGDCALPDLGLSEADRQVLTEEVQVVVHSAATVNFVEPLSSALSINTRATRLLVQLAKQMGRLEAFVHVSTAFSNCPVEHIRECFYPELLSCSADKVLALQDQLSCELIDQMTPALLGKFPNTYTYTKALAEQVLQREAADLPICIFRPGMILPSYKEPFKGCIDNLYGPIAISYGCAAGVLRLVYSKKEARSNIVPVDYCVNLVLSCAWQTAVETAQRRDPAPDPTIYNFAPTAQNPTTWGEISAWMEKYIRIYPVNQAIWFPFTILTSNLWLIKLLTLLYHHLPGFLIDTALRLKGQKPRMKKIYSRIHESFKMLVPFTFPNWTFEMGNSDRLLKLMSPQDRLKYEFDLNAVDWMHYLSIAIMGVRVYLLKEELTEESLQSARKLCKRFFIINCLVHFIACCIPVAILWWVYVKF</sequence>
<dbReference type="STRING" id="7244.B4LZN3"/>
<evidence type="ECO:0000259" key="12">
    <source>
        <dbReference type="Pfam" id="PF03015"/>
    </source>
</evidence>
<dbReference type="KEGG" id="dvi:6629265"/>